<dbReference type="SMART" id="SM00710">
    <property type="entry name" value="PbH1"/>
    <property type="match status" value="7"/>
</dbReference>
<evidence type="ECO:0000313" key="2">
    <source>
        <dbReference type="EMBL" id="KAK2955300.1"/>
    </source>
</evidence>
<dbReference type="InterPro" id="IPR011050">
    <property type="entry name" value="Pectin_lyase_fold/virulence"/>
</dbReference>
<name>A0ABQ9XV01_9EUKA</name>
<feature type="domain" description="Right handed beta helix" evidence="1">
    <location>
        <begin position="248"/>
        <end position="406"/>
    </location>
</feature>
<dbReference type="Pfam" id="PF13229">
    <property type="entry name" value="Beta_helix"/>
    <property type="match status" value="1"/>
</dbReference>
<dbReference type="SUPFAM" id="SSF51126">
    <property type="entry name" value="Pectin lyase-like"/>
    <property type="match status" value="3"/>
</dbReference>
<reference evidence="2 3" key="1">
    <citation type="journal article" date="2022" name="bioRxiv">
        <title>Genomics of Preaxostyla Flagellates Illuminates Evolutionary Transitions and the Path Towards Mitochondrial Loss.</title>
        <authorList>
            <person name="Novak L.V.F."/>
            <person name="Treitli S.C."/>
            <person name="Pyrih J."/>
            <person name="Halakuc P."/>
            <person name="Pipaliya S.V."/>
            <person name="Vacek V."/>
            <person name="Brzon O."/>
            <person name="Soukal P."/>
            <person name="Eme L."/>
            <person name="Dacks J.B."/>
            <person name="Karnkowska A."/>
            <person name="Elias M."/>
            <person name="Hampl V."/>
        </authorList>
    </citation>
    <scope>NUCLEOTIDE SEQUENCE [LARGE SCALE GENOMIC DNA]</scope>
    <source>
        <strain evidence="2">NAU3</strain>
        <tissue evidence="2">Gut</tissue>
    </source>
</reference>
<comment type="caution">
    <text evidence="2">The sequence shown here is derived from an EMBL/GenBank/DDBJ whole genome shotgun (WGS) entry which is preliminary data.</text>
</comment>
<dbReference type="Gene3D" id="2.160.20.10">
    <property type="entry name" value="Single-stranded right-handed beta-helix, Pectin lyase-like"/>
    <property type="match status" value="1"/>
</dbReference>
<accession>A0ABQ9XV01</accession>
<dbReference type="Proteomes" id="UP001281761">
    <property type="component" value="Unassembled WGS sequence"/>
</dbReference>
<evidence type="ECO:0000259" key="1">
    <source>
        <dbReference type="Pfam" id="PF13229"/>
    </source>
</evidence>
<protein>
    <recommendedName>
        <fullName evidence="1">Right handed beta helix domain-containing protein</fullName>
    </recommendedName>
</protein>
<gene>
    <name evidence="2" type="ORF">BLNAU_9691</name>
</gene>
<dbReference type="InterPro" id="IPR006626">
    <property type="entry name" value="PbH1"/>
</dbReference>
<sequence>MNGEDKVFCWVPGNGNGCTTIADTLPRLSVLFEGKILLKCDENSESVEMEERDLTIGKRQLEVVGDGKDKVRIVDQSTSVLFSITTGSLALSCVSFVPSPTSTLVEVSDGGSFELSDVIVDGADQSGTVFTKPFFITTNGGSLTFDSVRVSTFIFQNTAPIQFTNAATTLLTIQSSNFTSITRKEGSGVVVSATLSTSSKVTIDDCQFTDCHSLDEEYGGLDITDPSITSPTAQTRGGIVRVVGGSANVGSVEITNSRFEGNSIAGGPGAGVFVQDLAIVTITSCPFKNLQTKGIAIQGAALSILSVSSSTVTSCSFDSCEITKKLSAAYAGALSVVESQIIAKDCTFKRCSSAHAIGVVFFNYVLSGSSVENCVFSDGLTDPTCLFFIFSSNGLTLSDIIFIDCGNEDTAWTPLFFGASSPNIATVDGLFVASSSLSLKKGRISVASQWLSDSSSLTFSNCQFLCDEPFITDEKDFSAGFLAPQLRIASEADLTSTVDETMCGHPSRSCKTIAFALKLCPAVLSTSEFVLISVGEGEHLEDPLVIAKKIKLTSSDVDSPAQLKAKDSTGSLLTVKQNSILVVESLSIVLTPVDTGKATISSSGTLSLTAVTFINPSPSPTLSGHLVDIIEGSGTMSRCVFPACSLSLGTSMIRIQSGTSVDLKEQDVDLTDSELGTFISIVGTTTIESCYFSNISSISSFVTGSGSLLILDSTFFSIKERDTSPSLCRSVEFSVGENQKVEIGVESKPVFFASCSSRGDGGALNCLISGSGMLALSHTTFDGCFSQTVGGGLAIRCEDGLVSSSLSINAMFTLCSSTTRPDNALHLTAFVFGPLIDSSRWIINNNQLNSPDNDPVLWGEDFMEYTESKYRSMTLLYYLFPNRHSVISASDEGRDGEGCGTSAYPCWTFSTAHSHLIGDQALTLKVVGKTRLDRSVSLSKQDLLIEPESGVGVIVVVSDGQLSNNHPSTTSHTITITHISFDVSSATAQSLISSNCGTIVFTSSTITWTGSLSTTLFSISGGSLAIDSSSPLLTSSLKLPLVSLDGGSLSMENGQFEDITLSSSLISGSGSVSIIDSSFTSLVDSTTSSSNSEPARVLTMSVGYNRKVEIGAKSKPVFFASCSSRGEGGAVLCSISGSGIFAITHTTFEACSSSSRGGACSIRLSQFSSASIRTGESVIFTDCHATTALLPGNGGGLYVSCESGGSGLMSLSNLKFEDCSADYQGGGLFASLFYSSASILLADCVFISCHVTLSGSNSVCGGGVFADAPSSTLTVTRCQFIDCSSTVLAGALVGFSSGFEMSECRIENCHSGSTGALNIVPLSDAHITFANILFIGNTVGDNPTYFKKHESMKDAVQFSDILIEPMKPANPTDVTIRDCWTTATPNSVGMYKTTNSGKPEQSYDRVDLPAFREMGPLLTQKVETSLDGVSGRIDVIVKGKVPLESQIYEMTIKEQVGGSEVTGKMKFSDGIGSLQPSSNLNLKFSTAYTITSIVGLVSSSSSSTMTNDLALIAEAWAFNLAATPSFVSFTTPDTPTDSNTVVVARGGSDSMDECGGDDLPCRTVWTGQMVGMGKGGERMSVLVRGSAEMGESFWIEGNVRMTLSSESSTQRSRVVFGGSSLSSLDGIVSISSATVQVRNLNVILPSSEESSLSGWVFVVDSEGTLEVSSIGVSGRGEIGVGFAKVKSGTGRFNSVSISSGSSFGDGVGVIVGEGKWKKISVLISEMVVRDSTTSRTPLIAFSSLSPQSTFKMEGSRFQKTRRVIASSSSLSSDGAGVIEVSTGQSRTEISDCVFESSGVIVGTGTITRAAVCITLNSSRQSLLFQI</sequence>
<dbReference type="InterPro" id="IPR039448">
    <property type="entry name" value="Beta_helix"/>
</dbReference>
<dbReference type="EMBL" id="JARBJD010000068">
    <property type="protein sequence ID" value="KAK2955300.1"/>
    <property type="molecule type" value="Genomic_DNA"/>
</dbReference>
<proteinExistence type="predicted"/>
<keyword evidence="3" id="KW-1185">Reference proteome</keyword>
<organism evidence="2 3">
    <name type="scientific">Blattamonas nauphoetae</name>
    <dbReference type="NCBI Taxonomy" id="2049346"/>
    <lineage>
        <taxon>Eukaryota</taxon>
        <taxon>Metamonada</taxon>
        <taxon>Preaxostyla</taxon>
        <taxon>Oxymonadida</taxon>
        <taxon>Blattamonas</taxon>
    </lineage>
</organism>
<dbReference type="InterPro" id="IPR012334">
    <property type="entry name" value="Pectin_lyas_fold"/>
</dbReference>
<evidence type="ECO:0000313" key="3">
    <source>
        <dbReference type="Proteomes" id="UP001281761"/>
    </source>
</evidence>